<organism evidence="1 2">
    <name type="scientific">Pleurodeles waltl</name>
    <name type="common">Iberian ribbed newt</name>
    <dbReference type="NCBI Taxonomy" id="8319"/>
    <lineage>
        <taxon>Eukaryota</taxon>
        <taxon>Metazoa</taxon>
        <taxon>Chordata</taxon>
        <taxon>Craniata</taxon>
        <taxon>Vertebrata</taxon>
        <taxon>Euteleostomi</taxon>
        <taxon>Amphibia</taxon>
        <taxon>Batrachia</taxon>
        <taxon>Caudata</taxon>
        <taxon>Salamandroidea</taxon>
        <taxon>Salamandridae</taxon>
        <taxon>Pleurodelinae</taxon>
        <taxon>Pleurodeles</taxon>
    </lineage>
</organism>
<proteinExistence type="predicted"/>
<sequence length="98" mass="10742">MQQNNLTNLWCSLWSLDRPTVGLRTTRLFQKGSARGPLPGNPVSRGLSGLQMAAAAEKRCLLRAGAPTIIRSSVAPFNHGRNWPLDIPRRGPTRIANL</sequence>
<reference evidence="1" key="1">
    <citation type="journal article" date="2022" name="bioRxiv">
        <title>Sequencing and chromosome-scale assembly of the giantPleurodeles waltlgenome.</title>
        <authorList>
            <person name="Brown T."/>
            <person name="Elewa A."/>
            <person name="Iarovenko S."/>
            <person name="Subramanian E."/>
            <person name="Araus A.J."/>
            <person name="Petzold A."/>
            <person name="Susuki M."/>
            <person name="Suzuki K.-i.T."/>
            <person name="Hayashi T."/>
            <person name="Toyoda A."/>
            <person name="Oliveira C."/>
            <person name="Osipova E."/>
            <person name="Leigh N.D."/>
            <person name="Simon A."/>
            <person name="Yun M.H."/>
        </authorList>
    </citation>
    <scope>NUCLEOTIDE SEQUENCE</scope>
    <source>
        <strain evidence="1">20211129_DDA</strain>
        <tissue evidence="1">Liver</tissue>
    </source>
</reference>
<dbReference type="EMBL" id="JANPWB010000012">
    <property type="protein sequence ID" value="KAJ1117880.1"/>
    <property type="molecule type" value="Genomic_DNA"/>
</dbReference>
<protein>
    <submittedName>
        <fullName evidence="1">Uncharacterized protein</fullName>
    </submittedName>
</protein>
<keyword evidence="2" id="KW-1185">Reference proteome</keyword>
<evidence type="ECO:0000313" key="2">
    <source>
        <dbReference type="Proteomes" id="UP001066276"/>
    </source>
</evidence>
<dbReference type="Proteomes" id="UP001066276">
    <property type="component" value="Chromosome 8"/>
</dbReference>
<gene>
    <name evidence="1" type="ORF">NDU88_006076</name>
</gene>
<name>A0AAV7NSD9_PLEWA</name>
<dbReference type="AlphaFoldDB" id="A0AAV7NSD9"/>
<comment type="caution">
    <text evidence="1">The sequence shown here is derived from an EMBL/GenBank/DDBJ whole genome shotgun (WGS) entry which is preliminary data.</text>
</comment>
<evidence type="ECO:0000313" key="1">
    <source>
        <dbReference type="EMBL" id="KAJ1117880.1"/>
    </source>
</evidence>
<accession>A0AAV7NSD9</accession>